<gene>
    <name evidence="2" type="ORF">TGP89_244530</name>
</gene>
<feature type="compositionally biased region" description="Polar residues" evidence="1">
    <location>
        <begin position="532"/>
        <end position="551"/>
    </location>
</feature>
<dbReference type="Proteomes" id="UP000028828">
    <property type="component" value="Unassembled WGS sequence"/>
</dbReference>
<reference evidence="2 3" key="1">
    <citation type="submission" date="2014-03" db="EMBL/GenBank/DDBJ databases">
        <authorList>
            <person name="Sibley D."/>
            <person name="Venepally P."/>
            <person name="Karamycheva S."/>
            <person name="Hadjithomas M."/>
            <person name="Khan A."/>
            <person name="Brunk B."/>
            <person name="Roos D."/>
            <person name="Caler E."/>
            <person name="Lorenzi H."/>
        </authorList>
    </citation>
    <scope>NUCLEOTIDE SEQUENCE [LARGE SCALE GENOMIC DNA]</scope>
    <source>
        <strain evidence="3">p89</strain>
    </source>
</reference>
<dbReference type="EMBL" id="AEYI02001673">
    <property type="protein sequence ID" value="KFG34469.1"/>
    <property type="molecule type" value="Genomic_DNA"/>
</dbReference>
<name>A0A086JQQ1_TOXGO</name>
<organism evidence="2 3">
    <name type="scientific">Toxoplasma gondii p89</name>
    <dbReference type="NCBI Taxonomy" id="943119"/>
    <lineage>
        <taxon>Eukaryota</taxon>
        <taxon>Sar</taxon>
        <taxon>Alveolata</taxon>
        <taxon>Apicomplexa</taxon>
        <taxon>Conoidasida</taxon>
        <taxon>Coccidia</taxon>
        <taxon>Eucoccidiorida</taxon>
        <taxon>Eimeriorina</taxon>
        <taxon>Sarcocystidae</taxon>
        <taxon>Toxoplasma</taxon>
    </lineage>
</organism>
<feature type="region of interest" description="Disordered" evidence="1">
    <location>
        <begin position="269"/>
        <end position="292"/>
    </location>
</feature>
<feature type="region of interest" description="Disordered" evidence="1">
    <location>
        <begin position="461"/>
        <end position="480"/>
    </location>
</feature>
<feature type="region of interest" description="Disordered" evidence="1">
    <location>
        <begin position="183"/>
        <end position="220"/>
    </location>
</feature>
<feature type="region of interest" description="Disordered" evidence="1">
    <location>
        <begin position="528"/>
        <end position="551"/>
    </location>
</feature>
<dbReference type="OrthoDB" id="10402319at2759"/>
<evidence type="ECO:0000256" key="1">
    <source>
        <dbReference type="SAM" id="MobiDB-lite"/>
    </source>
</evidence>
<feature type="compositionally biased region" description="Basic and acidic residues" evidence="1">
    <location>
        <begin position="387"/>
        <end position="411"/>
    </location>
</feature>
<evidence type="ECO:0000313" key="2">
    <source>
        <dbReference type="EMBL" id="KFG34469.1"/>
    </source>
</evidence>
<dbReference type="AlphaFoldDB" id="A0A086JQQ1"/>
<comment type="caution">
    <text evidence="2">The sequence shown here is derived from an EMBL/GenBank/DDBJ whole genome shotgun (WGS) entry which is preliminary data.</text>
</comment>
<sequence>MFVTHVHFVLLHRRPPQFGNLTDAPPQCPQRQRRFPLSLNGFLQCFLWVPLGWTSSYCGLQIWRLIYPVCLVRIRKGGETPTEMAGPDVREAATRWRLNETPLACSAPLSTLKSACLSPSAKKCLTSSMFFLLASFLLLSRPLSVHGSEEASTLDTPEGRDASSGVLAENGVEPAQENLLGSSVVSQSDQENDALPGDLHENHDAGLPSPAPREAAGESGVRDLEKVIAEDLSFLSSLATMKELTALSDVAAEANSDAGSLVDRRVSMLNTDGEDRKEDAAEGEETGDAANRKQADLSNLLAVDGYSEMAARALPESLLEALEVGGAVHGPRDETEENNQAPAADQEDRLGFQQEDMELTPGNTFESGKGAALRGVRYGVSDGLGAGERHPLPKTTEKQRKPPDSETRTDDSTAEELVVRSFLHGFPELSVLLEDPPLNQQSHSDAAASFYADVGEHASTLSTTTAAEDAQDELGANDPENAVLDSEAGERGEAGNAETAAAQAEVLHEALEKTESTAVVEENAVEEPVAAISQSRSRQSVNQAKSLSVDNTPRVGKRNAVKMLASLGAVLSLLGGAAAAYRHFNGQVEVPTETGVSHGE</sequence>
<accession>A0A086JQQ1</accession>
<protein>
    <submittedName>
        <fullName evidence="2">Uncharacterized protein</fullName>
    </submittedName>
</protein>
<proteinExistence type="predicted"/>
<feature type="region of interest" description="Disordered" evidence="1">
    <location>
        <begin position="380"/>
        <end position="414"/>
    </location>
</feature>
<dbReference type="VEuPathDB" id="ToxoDB:TGP89_244530"/>
<evidence type="ECO:0000313" key="3">
    <source>
        <dbReference type="Proteomes" id="UP000028828"/>
    </source>
</evidence>
<feature type="region of interest" description="Disordered" evidence="1">
    <location>
        <begin position="328"/>
        <end position="347"/>
    </location>
</feature>